<dbReference type="PROSITE" id="PS50048">
    <property type="entry name" value="ZN2_CY6_FUNGAL_2"/>
    <property type="match status" value="1"/>
</dbReference>
<dbReference type="GO" id="GO:0006351">
    <property type="term" value="P:DNA-templated transcription"/>
    <property type="evidence" value="ECO:0007669"/>
    <property type="project" value="InterPro"/>
</dbReference>
<dbReference type="Pfam" id="PF04082">
    <property type="entry name" value="Fungal_trans"/>
    <property type="match status" value="1"/>
</dbReference>
<evidence type="ECO:0000259" key="7">
    <source>
        <dbReference type="PROSITE" id="PS50048"/>
    </source>
</evidence>
<feature type="compositionally biased region" description="Polar residues" evidence="6">
    <location>
        <begin position="125"/>
        <end position="155"/>
    </location>
</feature>
<dbReference type="PANTHER" id="PTHR47338">
    <property type="entry name" value="ZN(II)2CYS6 TRANSCRIPTION FACTOR (EUROFUNG)-RELATED"/>
    <property type="match status" value="1"/>
</dbReference>
<sequence length="557" mass="61554">MSRSPAEGFQVVAISPNMPGSPPAGMNGEFSRMTILSSPESTQQLPPTDSANVAFVKGGKRKRLSKACDACHKSKRRCDGTAPCSNCYFASKECTYTDSSGRSVPAPRVSTQERPIQAPGRISAGHSTDSTPSDTNAGAHPETTTMRRQTHQADTISKRVKPEKSLNVPSITSSPSVDSGHSSPTTQLDSRTQLMLINLFFAHCNPHRLILHKTSFLASLTHERVPQSLILAICAIAAPYAKEIANAASMPRLAGVPFFQEAVNLMFDASGRLLSEPTLATAQSLCLLEMHEVAASHSWTKHYRYFDLALQVLEDALEVHKSDSQSFLATLSAIEARQYTIERECTRRCFWLVQSMHWINGIYTYRPMRPRCIELMKIIPLPVDEDSFELGRILETEFLHIPGPRKKTASEFGHVCRALSIYQTLEAVLATTTVQARPPALAACREAVQTWLASLPDHLRFSQENLDKQIDMFETGSTTSAWCYCFIHALHPCYILELTDAEGRLGAEPISWVRDQLDMIFKATGHRAKNTILSNTIRTTRAWRSGMTRSRGSGASG</sequence>
<dbReference type="CDD" id="cd00067">
    <property type="entry name" value="GAL4"/>
    <property type="match status" value="1"/>
</dbReference>
<dbReference type="EMBL" id="KN840459">
    <property type="protein sequence ID" value="KIP10035.1"/>
    <property type="molecule type" value="Genomic_DNA"/>
</dbReference>
<proteinExistence type="predicted"/>
<dbReference type="GO" id="GO:0003677">
    <property type="term" value="F:DNA binding"/>
    <property type="evidence" value="ECO:0007669"/>
    <property type="project" value="InterPro"/>
</dbReference>
<evidence type="ECO:0000256" key="1">
    <source>
        <dbReference type="ARBA" id="ARBA00004123"/>
    </source>
</evidence>
<dbReference type="InterPro" id="IPR050815">
    <property type="entry name" value="TF_fung"/>
</dbReference>
<organism evidence="8 9">
    <name type="scientific">Phlebiopsis gigantea (strain 11061_1 CR5-6)</name>
    <name type="common">White-rot fungus</name>
    <name type="synonym">Peniophora gigantea</name>
    <dbReference type="NCBI Taxonomy" id="745531"/>
    <lineage>
        <taxon>Eukaryota</taxon>
        <taxon>Fungi</taxon>
        <taxon>Dikarya</taxon>
        <taxon>Basidiomycota</taxon>
        <taxon>Agaricomycotina</taxon>
        <taxon>Agaricomycetes</taxon>
        <taxon>Polyporales</taxon>
        <taxon>Phanerochaetaceae</taxon>
        <taxon>Phlebiopsis</taxon>
    </lineage>
</organism>
<dbReference type="PANTHER" id="PTHR47338:SF5">
    <property type="entry name" value="ZN(II)2CYS6 TRANSCRIPTION FACTOR (EUROFUNG)"/>
    <property type="match status" value="1"/>
</dbReference>
<dbReference type="Pfam" id="PF00172">
    <property type="entry name" value="Zn_clus"/>
    <property type="match status" value="1"/>
</dbReference>
<keyword evidence="2" id="KW-0479">Metal-binding</keyword>
<keyword evidence="3" id="KW-0805">Transcription regulation</keyword>
<dbReference type="GO" id="GO:0005634">
    <property type="term" value="C:nucleus"/>
    <property type="evidence" value="ECO:0007669"/>
    <property type="project" value="UniProtKB-SubCell"/>
</dbReference>
<keyword evidence="9" id="KW-1185">Reference proteome</keyword>
<reference evidence="8 9" key="1">
    <citation type="journal article" date="2014" name="PLoS Genet.">
        <title>Analysis of the Phlebiopsis gigantea genome, transcriptome and secretome provides insight into its pioneer colonization strategies of wood.</title>
        <authorList>
            <person name="Hori C."/>
            <person name="Ishida T."/>
            <person name="Igarashi K."/>
            <person name="Samejima M."/>
            <person name="Suzuki H."/>
            <person name="Master E."/>
            <person name="Ferreira P."/>
            <person name="Ruiz-Duenas F.J."/>
            <person name="Held B."/>
            <person name="Canessa P."/>
            <person name="Larrondo L.F."/>
            <person name="Schmoll M."/>
            <person name="Druzhinina I.S."/>
            <person name="Kubicek C.P."/>
            <person name="Gaskell J.A."/>
            <person name="Kersten P."/>
            <person name="St John F."/>
            <person name="Glasner J."/>
            <person name="Sabat G."/>
            <person name="Splinter BonDurant S."/>
            <person name="Syed K."/>
            <person name="Yadav J."/>
            <person name="Mgbeahuruike A.C."/>
            <person name="Kovalchuk A."/>
            <person name="Asiegbu F.O."/>
            <person name="Lackner G."/>
            <person name="Hoffmeister D."/>
            <person name="Rencoret J."/>
            <person name="Gutierrez A."/>
            <person name="Sun H."/>
            <person name="Lindquist E."/>
            <person name="Barry K."/>
            <person name="Riley R."/>
            <person name="Grigoriev I.V."/>
            <person name="Henrissat B."/>
            <person name="Kues U."/>
            <person name="Berka R.M."/>
            <person name="Martinez A.T."/>
            <person name="Covert S.F."/>
            <person name="Blanchette R.A."/>
            <person name="Cullen D."/>
        </authorList>
    </citation>
    <scope>NUCLEOTIDE SEQUENCE [LARGE SCALE GENOMIC DNA]</scope>
    <source>
        <strain evidence="8 9">11061_1 CR5-6</strain>
    </source>
</reference>
<protein>
    <recommendedName>
        <fullName evidence="7">Zn(2)-C6 fungal-type domain-containing protein</fullName>
    </recommendedName>
</protein>
<evidence type="ECO:0000256" key="6">
    <source>
        <dbReference type="SAM" id="MobiDB-lite"/>
    </source>
</evidence>
<dbReference type="InterPro" id="IPR001138">
    <property type="entry name" value="Zn2Cys6_DnaBD"/>
</dbReference>
<dbReference type="SMART" id="SM00066">
    <property type="entry name" value="GAL4"/>
    <property type="match status" value="1"/>
</dbReference>
<evidence type="ECO:0000313" key="8">
    <source>
        <dbReference type="EMBL" id="KIP10035.1"/>
    </source>
</evidence>
<keyword evidence="4" id="KW-0804">Transcription</keyword>
<dbReference type="SUPFAM" id="SSF57701">
    <property type="entry name" value="Zn2/Cys6 DNA-binding domain"/>
    <property type="match status" value="1"/>
</dbReference>
<dbReference type="InterPro" id="IPR007219">
    <property type="entry name" value="XnlR_reg_dom"/>
</dbReference>
<evidence type="ECO:0000256" key="5">
    <source>
        <dbReference type="ARBA" id="ARBA00023242"/>
    </source>
</evidence>
<dbReference type="STRING" id="745531.A0A0C3SDX9"/>
<keyword evidence="5" id="KW-0539">Nucleus</keyword>
<accession>A0A0C3SDX9</accession>
<dbReference type="Gene3D" id="4.10.240.10">
    <property type="entry name" value="Zn(2)-C6 fungal-type DNA-binding domain"/>
    <property type="match status" value="1"/>
</dbReference>
<dbReference type="HOGENOM" id="CLU_512923_0_0_1"/>
<evidence type="ECO:0000256" key="2">
    <source>
        <dbReference type="ARBA" id="ARBA00022723"/>
    </source>
</evidence>
<dbReference type="OrthoDB" id="2123952at2759"/>
<feature type="region of interest" description="Disordered" evidence="6">
    <location>
        <begin position="97"/>
        <end position="187"/>
    </location>
</feature>
<dbReference type="GO" id="GO:0000981">
    <property type="term" value="F:DNA-binding transcription factor activity, RNA polymerase II-specific"/>
    <property type="evidence" value="ECO:0007669"/>
    <property type="project" value="InterPro"/>
</dbReference>
<dbReference type="AlphaFoldDB" id="A0A0C3SDX9"/>
<dbReference type="CDD" id="cd12148">
    <property type="entry name" value="fungal_TF_MHR"/>
    <property type="match status" value="1"/>
</dbReference>
<dbReference type="InterPro" id="IPR036864">
    <property type="entry name" value="Zn2-C6_fun-type_DNA-bd_sf"/>
</dbReference>
<dbReference type="GO" id="GO:0008270">
    <property type="term" value="F:zinc ion binding"/>
    <property type="evidence" value="ECO:0007669"/>
    <property type="project" value="InterPro"/>
</dbReference>
<name>A0A0C3SDX9_PHLG1</name>
<comment type="subcellular location">
    <subcellularLocation>
        <location evidence="1">Nucleus</location>
    </subcellularLocation>
</comment>
<dbReference type="Proteomes" id="UP000053257">
    <property type="component" value="Unassembled WGS sequence"/>
</dbReference>
<evidence type="ECO:0000256" key="4">
    <source>
        <dbReference type="ARBA" id="ARBA00023163"/>
    </source>
</evidence>
<evidence type="ECO:0000313" key="9">
    <source>
        <dbReference type="Proteomes" id="UP000053257"/>
    </source>
</evidence>
<feature type="domain" description="Zn(2)-C6 fungal-type" evidence="7">
    <location>
        <begin position="67"/>
        <end position="96"/>
    </location>
</feature>
<evidence type="ECO:0000256" key="3">
    <source>
        <dbReference type="ARBA" id="ARBA00023015"/>
    </source>
</evidence>
<dbReference type="PROSITE" id="PS00463">
    <property type="entry name" value="ZN2_CY6_FUNGAL_1"/>
    <property type="match status" value="1"/>
</dbReference>
<feature type="compositionally biased region" description="Low complexity" evidence="6">
    <location>
        <begin position="173"/>
        <end position="183"/>
    </location>
</feature>
<gene>
    <name evidence="8" type="ORF">PHLGIDRAFT_281883</name>
</gene>